<evidence type="ECO:0000313" key="2">
    <source>
        <dbReference type="EMBL" id="GDY59667.1"/>
    </source>
</evidence>
<dbReference type="OrthoDB" id="9773060at2"/>
<organism evidence="2 3">
    <name type="scientific">Streptomyces violaceusniger</name>
    <dbReference type="NCBI Taxonomy" id="68280"/>
    <lineage>
        <taxon>Bacteria</taxon>
        <taxon>Bacillati</taxon>
        <taxon>Actinomycetota</taxon>
        <taxon>Actinomycetes</taxon>
        <taxon>Kitasatosporales</taxon>
        <taxon>Streptomycetaceae</taxon>
        <taxon>Streptomyces</taxon>
        <taxon>Streptomyces violaceusniger group</taxon>
    </lineage>
</organism>
<evidence type="ECO:0000256" key="1">
    <source>
        <dbReference type="SAM" id="MobiDB-lite"/>
    </source>
</evidence>
<dbReference type="Gene3D" id="3.40.50.150">
    <property type="entry name" value="Vaccinia Virus protein VP39"/>
    <property type="match status" value="1"/>
</dbReference>
<reference evidence="2 3" key="1">
    <citation type="journal article" date="2020" name="Int. J. Syst. Evol. Microbiol.">
        <title>Reclassification of Streptomyces castelarensis and Streptomyces sporoclivatus as later heterotypic synonyms of Streptomyces antimycoticus.</title>
        <authorList>
            <person name="Komaki H."/>
            <person name="Tamura T."/>
        </authorList>
    </citation>
    <scope>NUCLEOTIDE SEQUENCE [LARGE SCALE GENOMIC DNA]</scope>
    <source>
        <strain evidence="2 3">NBRC 13459</strain>
    </source>
</reference>
<evidence type="ECO:0000313" key="3">
    <source>
        <dbReference type="Proteomes" id="UP000301309"/>
    </source>
</evidence>
<sequence length="134" mass="14339">MILPYYTDGSVTLHTGDAAEVLRDLPDDCADCVVTPPPYWGLRDYGTGNWTGGNPSCAHSTGRGTNATQRKHPSLEYPASAAHRGGDPGTCLRCGAVREDRQYGLEATRRTTSITCGPSSPNCAAWWPRPGRCG</sequence>
<accession>A0A4D4LMW8</accession>
<name>A0A4D4LMW8_STRVO</name>
<proteinExistence type="predicted"/>
<comment type="caution">
    <text evidence="2">The sequence shown here is derived from an EMBL/GenBank/DDBJ whole genome shotgun (WGS) entry which is preliminary data.</text>
</comment>
<gene>
    <name evidence="2" type="ORF">SVIO_102900</name>
</gene>
<protein>
    <submittedName>
        <fullName evidence="2">Uncharacterized protein</fullName>
    </submittedName>
</protein>
<dbReference type="SUPFAM" id="SSF53335">
    <property type="entry name" value="S-adenosyl-L-methionine-dependent methyltransferases"/>
    <property type="match status" value="1"/>
</dbReference>
<feature type="compositionally biased region" description="Polar residues" evidence="1">
    <location>
        <begin position="54"/>
        <end position="68"/>
    </location>
</feature>
<keyword evidence="3" id="KW-1185">Reference proteome</keyword>
<dbReference type="Proteomes" id="UP000301309">
    <property type="component" value="Unassembled WGS sequence"/>
</dbReference>
<dbReference type="InterPro" id="IPR029063">
    <property type="entry name" value="SAM-dependent_MTases_sf"/>
</dbReference>
<feature type="region of interest" description="Disordered" evidence="1">
    <location>
        <begin position="54"/>
        <end position="87"/>
    </location>
</feature>
<dbReference type="AlphaFoldDB" id="A0A4D4LMW8"/>
<dbReference type="EMBL" id="BJHW01000002">
    <property type="protein sequence ID" value="GDY59667.1"/>
    <property type="molecule type" value="Genomic_DNA"/>
</dbReference>